<proteinExistence type="predicted"/>
<sequence>MSAPFKSGRSFIFMRDIGQFYVTSVEGVTRADGTLLQVTRIDCACIKCSWQFRAIPNHGLVDLDGAAALSCPTCGNHQSVSRARLEELNRRNGE</sequence>
<protein>
    <submittedName>
        <fullName evidence="1">Uncharacterized protein</fullName>
    </submittedName>
</protein>
<dbReference type="EMBL" id="JAVSKO010000006">
    <property type="protein sequence ID" value="MDT3469388.1"/>
    <property type="molecule type" value="Genomic_DNA"/>
</dbReference>
<dbReference type="Proteomes" id="UP001251948">
    <property type="component" value="Unassembled WGS sequence"/>
</dbReference>
<reference evidence="1" key="1">
    <citation type="submission" date="2023-07" db="EMBL/GenBank/DDBJ databases">
        <title>Comparative genomics of clinical Stenotrophomonas maltophilia isolates reveals regions of diversity which correlate with colonization and persistence in vivo.</title>
        <authorList>
            <person name="Mcdaniel M.S."/>
            <person name="Swords W.E."/>
            <person name="Sumpter N.A."/>
            <person name="Lindgren N.R."/>
            <person name="Billiot C.E."/>
        </authorList>
    </citation>
    <scope>NUCLEOTIDE SEQUENCE</scope>
    <source>
        <strain evidence="1">Ism4</strain>
    </source>
</reference>
<evidence type="ECO:0000313" key="2">
    <source>
        <dbReference type="Proteomes" id="UP001251948"/>
    </source>
</evidence>
<evidence type="ECO:0000313" key="1">
    <source>
        <dbReference type="EMBL" id="MDT3469388.1"/>
    </source>
</evidence>
<accession>A0AAJ2JGJ4</accession>
<name>A0AAJ2JGJ4_STEMA</name>
<organism evidence="1 2">
    <name type="scientific">Stenotrophomonas maltophilia</name>
    <name type="common">Pseudomonas maltophilia</name>
    <name type="synonym">Xanthomonas maltophilia</name>
    <dbReference type="NCBI Taxonomy" id="40324"/>
    <lineage>
        <taxon>Bacteria</taxon>
        <taxon>Pseudomonadati</taxon>
        <taxon>Pseudomonadota</taxon>
        <taxon>Gammaproteobacteria</taxon>
        <taxon>Lysobacterales</taxon>
        <taxon>Lysobacteraceae</taxon>
        <taxon>Stenotrophomonas</taxon>
        <taxon>Stenotrophomonas maltophilia group</taxon>
    </lineage>
</organism>
<dbReference type="AlphaFoldDB" id="A0AAJ2JGJ4"/>
<gene>
    <name evidence="1" type="ORF">ROV92_15485</name>
</gene>
<comment type="caution">
    <text evidence="1">The sequence shown here is derived from an EMBL/GenBank/DDBJ whole genome shotgun (WGS) entry which is preliminary data.</text>
</comment>
<dbReference type="RefSeq" id="WP_238581831.1">
    <property type="nucleotide sequence ID" value="NZ_CP011010.1"/>
</dbReference>